<sequence>MQNFLCKFFSGMSVLILASALLTGCGHEKPHAFNWKVGNFQATDETGQDFGLSDLKGKVWLADFVFTHCQTVCPPMTRNMAALQEQLKKSEAKAQIVSFTVDPKRDSPDVLKKFAKEQGADLSNWHLLTGYSFDKIKSLSEKSFKSAVSKPAKGNDQYTHGTNIFLIDQKGTIVQKYNGYSDVPYDDIIKDVKALNE</sequence>
<comment type="caution">
    <text evidence="7">The sequence shown here is derived from an EMBL/GenBank/DDBJ whole genome shotgun (WGS) entry which is preliminary data.</text>
</comment>
<dbReference type="PROSITE" id="PS51352">
    <property type="entry name" value="THIOREDOXIN_2"/>
    <property type="match status" value="1"/>
</dbReference>
<organism evidence="7 8">
    <name type="scientific">Scopulibacillus darangshiensis</name>
    <dbReference type="NCBI Taxonomy" id="442528"/>
    <lineage>
        <taxon>Bacteria</taxon>
        <taxon>Bacillati</taxon>
        <taxon>Bacillota</taxon>
        <taxon>Bacilli</taxon>
        <taxon>Bacillales</taxon>
        <taxon>Sporolactobacillaceae</taxon>
        <taxon>Scopulibacillus</taxon>
    </lineage>
</organism>
<dbReference type="AlphaFoldDB" id="A0A4R2P6W4"/>
<dbReference type="InterPro" id="IPR013766">
    <property type="entry name" value="Thioredoxin_domain"/>
</dbReference>
<feature type="binding site" evidence="3">
    <location>
        <position position="69"/>
    </location>
    <ligand>
        <name>Cu cation</name>
        <dbReference type="ChEBI" id="CHEBI:23378"/>
    </ligand>
</feature>
<evidence type="ECO:0000256" key="4">
    <source>
        <dbReference type="PIRSR" id="PIRSR603782-2"/>
    </source>
</evidence>
<dbReference type="Proteomes" id="UP000295416">
    <property type="component" value="Unassembled WGS sequence"/>
</dbReference>
<protein>
    <submittedName>
        <fullName evidence="7">Protein SCO1/2</fullName>
    </submittedName>
</protein>
<keyword evidence="4" id="KW-1015">Disulfide bond</keyword>
<feature type="domain" description="Thioredoxin" evidence="6">
    <location>
        <begin position="31"/>
        <end position="197"/>
    </location>
</feature>
<dbReference type="Pfam" id="PF02630">
    <property type="entry name" value="SCO1-SenC"/>
    <property type="match status" value="1"/>
</dbReference>
<evidence type="ECO:0000259" key="6">
    <source>
        <dbReference type="PROSITE" id="PS51352"/>
    </source>
</evidence>
<dbReference type="SUPFAM" id="SSF52833">
    <property type="entry name" value="Thioredoxin-like"/>
    <property type="match status" value="1"/>
</dbReference>
<dbReference type="PROSITE" id="PS51257">
    <property type="entry name" value="PROKAR_LIPOPROTEIN"/>
    <property type="match status" value="1"/>
</dbReference>
<comment type="similarity">
    <text evidence="1">Belongs to the SCO1/2 family.</text>
</comment>
<evidence type="ECO:0000256" key="1">
    <source>
        <dbReference type="ARBA" id="ARBA00010996"/>
    </source>
</evidence>
<dbReference type="InterPro" id="IPR003782">
    <property type="entry name" value="SCO1/SenC"/>
</dbReference>
<feature type="disulfide bond" description="Redox-active" evidence="4">
    <location>
        <begin position="69"/>
        <end position="73"/>
    </location>
</feature>
<evidence type="ECO:0000256" key="5">
    <source>
        <dbReference type="SAM" id="SignalP"/>
    </source>
</evidence>
<reference evidence="7 8" key="1">
    <citation type="submission" date="2019-03" db="EMBL/GenBank/DDBJ databases">
        <title>Genomic Encyclopedia of Type Strains, Phase IV (KMG-IV): sequencing the most valuable type-strain genomes for metagenomic binning, comparative biology and taxonomic classification.</title>
        <authorList>
            <person name="Goeker M."/>
        </authorList>
    </citation>
    <scope>NUCLEOTIDE SEQUENCE [LARGE SCALE GENOMIC DNA]</scope>
    <source>
        <strain evidence="7 8">DSM 19377</strain>
    </source>
</reference>
<name>A0A4R2P6W4_9BACL</name>
<dbReference type="Gene3D" id="3.40.30.10">
    <property type="entry name" value="Glutaredoxin"/>
    <property type="match status" value="1"/>
</dbReference>
<feature type="binding site" evidence="3">
    <location>
        <position position="160"/>
    </location>
    <ligand>
        <name>Cu cation</name>
        <dbReference type="ChEBI" id="CHEBI:23378"/>
    </ligand>
</feature>
<dbReference type="PANTHER" id="PTHR12151:SF25">
    <property type="entry name" value="LINALOOL DEHYDRATASE_ISOMERASE DOMAIN-CONTAINING PROTEIN"/>
    <property type="match status" value="1"/>
</dbReference>
<gene>
    <name evidence="7" type="ORF">EV207_105132</name>
</gene>
<accession>A0A4R2P6W4</accession>
<evidence type="ECO:0000256" key="3">
    <source>
        <dbReference type="PIRSR" id="PIRSR603782-1"/>
    </source>
</evidence>
<evidence type="ECO:0000256" key="2">
    <source>
        <dbReference type="ARBA" id="ARBA00023008"/>
    </source>
</evidence>
<keyword evidence="5" id="KW-0732">Signal</keyword>
<keyword evidence="3" id="KW-0479">Metal-binding</keyword>
<dbReference type="PANTHER" id="PTHR12151">
    <property type="entry name" value="ELECTRON TRANSPORT PROTIN SCO1/SENC FAMILY MEMBER"/>
    <property type="match status" value="1"/>
</dbReference>
<feature type="signal peptide" evidence="5">
    <location>
        <begin position="1"/>
        <end position="18"/>
    </location>
</feature>
<proteinExistence type="inferred from homology"/>
<feature type="chain" id="PRO_5039101693" evidence="5">
    <location>
        <begin position="19"/>
        <end position="197"/>
    </location>
</feature>
<keyword evidence="8" id="KW-1185">Reference proteome</keyword>
<dbReference type="GO" id="GO:0046872">
    <property type="term" value="F:metal ion binding"/>
    <property type="evidence" value="ECO:0007669"/>
    <property type="project" value="UniProtKB-KW"/>
</dbReference>
<dbReference type="EMBL" id="SLXK01000005">
    <property type="protein sequence ID" value="TCP30603.1"/>
    <property type="molecule type" value="Genomic_DNA"/>
</dbReference>
<dbReference type="InterPro" id="IPR036249">
    <property type="entry name" value="Thioredoxin-like_sf"/>
</dbReference>
<feature type="binding site" evidence="3">
    <location>
        <position position="73"/>
    </location>
    <ligand>
        <name>Cu cation</name>
        <dbReference type="ChEBI" id="CHEBI:23378"/>
    </ligand>
</feature>
<keyword evidence="2 3" id="KW-0186">Copper</keyword>
<evidence type="ECO:0000313" key="7">
    <source>
        <dbReference type="EMBL" id="TCP30603.1"/>
    </source>
</evidence>
<dbReference type="CDD" id="cd02968">
    <property type="entry name" value="SCO"/>
    <property type="match status" value="1"/>
</dbReference>
<evidence type="ECO:0000313" key="8">
    <source>
        <dbReference type="Proteomes" id="UP000295416"/>
    </source>
</evidence>